<evidence type="ECO:0000256" key="2">
    <source>
        <dbReference type="ARBA" id="ARBA00023136"/>
    </source>
</evidence>
<dbReference type="SUPFAM" id="SSF103088">
    <property type="entry name" value="OmpA-like"/>
    <property type="match status" value="1"/>
</dbReference>
<proteinExistence type="predicted"/>
<evidence type="ECO:0000313" key="8">
    <source>
        <dbReference type="Proteomes" id="UP000194873"/>
    </source>
</evidence>
<keyword evidence="3" id="KW-0998">Cell outer membrane</keyword>
<reference evidence="7 8" key="1">
    <citation type="submission" date="2017-01" db="EMBL/GenBank/DDBJ databases">
        <title>A new Hymenobacter.</title>
        <authorList>
            <person name="Liang Y."/>
            <person name="Feng F."/>
        </authorList>
    </citation>
    <scope>NUCLEOTIDE SEQUENCE [LARGE SCALE GENOMIC DNA]</scope>
    <source>
        <strain evidence="7">MIMBbqt21</strain>
    </source>
</reference>
<sequence>MLITTAAAQTPRRLQHGLQAAYYRGTDFDELISRRTDAQIDFTWRQQEPVPGLAPEYFSVRWTGYLFAPVTGDYRFYLTLDDGMRLWVGNKLLFNEWGDHREYTTWMPMHLKAGTFYPLRLEYRQGPLWNRALLAWVRPDMKPAPPSTSNYLGLQKVYTPVTIPAQYFYSDAPPPKQATPALPAVQPVVLLTAPNAAPARKRIYVNKLRMEKPASLRREPPKEPADLGSVSRGTVVELQHLYFEQSKARLLPSSLPEMERLALMLHQQPALRLQIAGHTDNVGDPRLNQLLSQQRAEAVRDYLLRQGIAADRLEAIGYGGTRPASDNAIELERARNRRVEVTIL</sequence>
<dbReference type="InterPro" id="IPR006664">
    <property type="entry name" value="OMP_bac"/>
</dbReference>
<dbReference type="InterPro" id="IPR011658">
    <property type="entry name" value="PA14_dom"/>
</dbReference>
<dbReference type="Gene3D" id="3.30.1330.60">
    <property type="entry name" value="OmpA-like domain"/>
    <property type="match status" value="1"/>
</dbReference>
<dbReference type="PROSITE" id="PS51123">
    <property type="entry name" value="OMPA_2"/>
    <property type="match status" value="1"/>
</dbReference>
<keyword evidence="2 4" id="KW-0472">Membrane</keyword>
<dbReference type="PANTHER" id="PTHR30329:SF21">
    <property type="entry name" value="LIPOPROTEIN YIAD-RELATED"/>
    <property type="match status" value="1"/>
</dbReference>
<dbReference type="GO" id="GO:0009279">
    <property type="term" value="C:cell outer membrane"/>
    <property type="evidence" value="ECO:0007669"/>
    <property type="project" value="UniProtKB-SubCell"/>
</dbReference>
<evidence type="ECO:0000256" key="3">
    <source>
        <dbReference type="ARBA" id="ARBA00023237"/>
    </source>
</evidence>
<dbReference type="EMBL" id="MTSE01000001">
    <property type="protein sequence ID" value="OUJ76041.1"/>
    <property type="molecule type" value="Genomic_DNA"/>
</dbReference>
<organism evidence="7 8">
    <name type="scientific">Hymenobacter crusticola</name>
    <dbReference type="NCBI Taxonomy" id="1770526"/>
    <lineage>
        <taxon>Bacteria</taxon>
        <taxon>Pseudomonadati</taxon>
        <taxon>Bacteroidota</taxon>
        <taxon>Cytophagia</taxon>
        <taxon>Cytophagales</taxon>
        <taxon>Hymenobacteraceae</taxon>
        <taxon>Hymenobacter</taxon>
    </lineage>
</organism>
<dbReference type="AlphaFoldDB" id="A0A243WLP8"/>
<dbReference type="SUPFAM" id="SSF56988">
    <property type="entry name" value="Anthrax protective antigen"/>
    <property type="match status" value="1"/>
</dbReference>
<dbReference type="InterPro" id="IPR036737">
    <property type="entry name" value="OmpA-like_sf"/>
</dbReference>
<evidence type="ECO:0000259" key="6">
    <source>
        <dbReference type="PROSITE" id="PS51820"/>
    </source>
</evidence>
<evidence type="ECO:0000256" key="1">
    <source>
        <dbReference type="ARBA" id="ARBA00004442"/>
    </source>
</evidence>
<dbReference type="Proteomes" id="UP000194873">
    <property type="component" value="Unassembled WGS sequence"/>
</dbReference>
<evidence type="ECO:0000313" key="7">
    <source>
        <dbReference type="EMBL" id="OUJ76041.1"/>
    </source>
</evidence>
<evidence type="ECO:0000259" key="5">
    <source>
        <dbReference type="PROSITE" id="PS51123"/>
    </source>
</evidence>
<comment type="subcellular location">
    <subcellularLocation>
        <location evidence="1">Cell outer membrane</location>
    </subcellularLocation>
</comment>
<dbReference type="PRINTS" id="PR01021">
    <property type="entry name" value="OMPADOMAIN"/>
</dbReference>
<dbReference type="InterPro" id="IPR037524">
    <property type="entry name" value="PA14/GLEYA"/>
</dbReference>
<dbReference type="PANTHER" id="PTHR30329">
    <property type="entry name" value="STATOR ELEMENT OF FLAGELLAR MOTOR COMPLEX"/>
    <property type="match status" value="1"/>
</dbReference>
<keyword evidence="8" id="KW-1185">Reference proteome</keyword>
<feature type="domain" description="PA14" evidence="6">
    <location>
        <begin position="13"/>
        <end position="150"/>
    </location>
</feature>
<dbReference type="SMART" id="SM00758">
    <property type="entry name" value="PA14"/>
    <property type="match status" value="1"/>
</dbReference>
<name>A0A243WLP8_9BACT</name>
<protein>
    <recommendedName>
        <fullName evidence="9">OmpA family protein</fullName>
    </recommendedName>
</protein>
<evidence type="ECO:0008006" key="9">
    <source>
        <dbReference type="Google" id="ProtNLM"/>
    </source>
</evidence>
<dbReference type="Pfam" id="PF00691">
    <property type="entry name" value="OmpA"/>
    <property type="match status" value="1"/>
</dbReference>
<dbReference type="InterPro" id="IPR006665">
    <property type="entry name" value="OmpA-like"/>
</dbReference>
<dbReference type="Pfam" id="PF07691">
    <property type="entry name" value="PA14"/>
    <property type="match status" value="1"/>
</dbReference>
<dbReference type="Gene3D" id="3.90.182.10">
    <property type="entry name" value="Toxin - Anthrax Protective Antigen,domain 1"/>
    <property type="match status" value="1"/>
</dbReference>
<accession>A0A243WLP8</accession>
<evidence type="ECO:0000256" key="4">
    <source>
        <dbReference type="PROSITE-ProRule" id="PRU00473"/>
    </source>
</evidence>
<comment type="caution">
    <text evidence="7">The sequence shown here is derived from an EMBL/GenBank/DDBJ whole genome shotgun (WGS) entry which is preliminary data.</text>
</comment>
<gene>
    <name evidence="7" type="ORF">BXP70_01840</name>
</gene>
<dbReference type="PROSITE" id="PS51820">
    <property type="entry name" value="PA14"/>
    <property type="match status" value="1"/>
</dbReference>
<feature type="domain" description="OmpA-like" evidence="5">
    <location>
        <begin position="230"/>
        <end position="344"/>
    </location>
</feature>
<dbReference type="CDD" id="cd07185">
    <property type="entry name" value="OmpA_C-like"/>
    <property type="match status" value="1"/>
</dbReference>
<dbReference type="InterPro" id="IPR050330">
    <property type="entry name" value="Bact_OuterMem_StrucFunc"/>
</dbReference>